<evidence type="ECO:0000259" key="2">
    <source>
        <dbReference type="PROSITE" id="PS51737"/>
    </source>
</evidence>
<dbReference type="Pfam" id="PF07508">
    <property type="entry name" value="Recombinase"/>
    <property type="match status" value="1"/>
</dbReference>
<dbReference type="InterPro" id="IPR038109">
    <property type="entry name" value="DNA_bind_recomb_sf"/>
</dbReference>
<dbReference type="InterPro" id="IPR025827">
    <property type="entry name" value="Zn_ribbon_recom_dom"/>
</dbReference>
<dbReference type="PANTHER" id="PTHR30461:SF23">
    <property type="entry name" value="DNA RECOMBINASE-RELATED"/>
    <property type="match status" value="1"/>
</dbReference>
<dbReference type="Pfam" id="PF00239">
    <property type="entry name" value="Resolvase"/>
    <property type="match status" value="1"/>
</dbReference>
<dbReference type="InterPro" id="IPR011109">
    <property type="entry name" value="DNA_bind_recombinase_dom"/>
</dbReference>
<dbReference type="Gene3D" id="3.90.1750.20">
    <property type="entry name" value="Putative Large Serine Recombinase, Chain B, Domain 2"/>
    <property type="match status" value="1"/>
</dbReference>
<dbReference type="Gene3D" id="3.40.50.1390">
    <property type="entry name" value="Resolvase, N-terminal catalytic domain"/>
    <property type="match status" value="1"/>
</dbReference>
<feature type="domain" description="Recombinase" evidence="2">
    <location>
        <begin position="158"/>
        <end position="312"/>
    </location>
</feature>
<dbReference type="InterPro" id="IPR050639">
    <property type="entry name" value="SSR_resolvase"/>
</dbReference>
<dbReference type="CDD" id="cd03768">
    <property type="entry name" value="SR_ResInv"/>
    <property type="match status" value="1"/>
</dbReference>
<dbReference type="PROSITE" id="PS51736">
    <property type="entry name" value="RECOMBINASES_3"/>
    <property type="match status" value="1"/>
</dbReference>
<reference evidence="3" key="1">
    <citation type="submission" date="2013-12" db="EMBL/GenBank/DDBJ databases">
        <title>A Varibaculum cambriense genome reconstructed from a premature infant gut community with otherwise low bacterial novelty that shifts toward anaerobic metabolism during the third week of life.</title>
        <authorList>
            <person name="Brown C.T."/>
            <person name="Sharon I."/>
            <person name="Thomas B.C."/>
            <person name="Castelle C.J."/>
            <person name="Morowitz M.J."/>
            <person name="Banfield J.F."/>
        </authorList>
    </citation>
    <scope>NUCLEOTIDE SEQUENCE</scope>
</reference>
<dbReference type="InterPro" id="IPR036162">
    <property type="entry name" value="Resolvase-like_N_sf"/>
</dbReference>
<sequence length="548" mass="62338">MNIAIYSRKSLFTGKGESIENQIQMCRVYIINSIDSNAHICIYEDEGYSGGNTNRPKFKEMIKDIKSGKINRVVCYKLDRIGRSVAQLSNMFELLDRYNCSFTSITEQQFDTTTPMGRAMINIASTFAQLERETIAERVRDNMLGLAKTGRWLGGQSPLGYSPEKMTYLDEEFKERTLMKLTPIDDELKIVKLVFDSYFEIHSVSQVTKKLNLSRIKGKNGGDFNSSNVVKMLRNPLYVISDEDSHDYLTQTGANVFGTPNGNGYLTYNKRKNMNIERNVNEWIVAVSKHKGIISSSEWIRVQEILDSNKDKNFIRLGTGSKNSAILSGVLKCAKCGGNMLVKHGHTEAKTGKKFSYYTCSNKYNKYVDKCTNKNIRVDRLDRNIISQLKAFNRDKLINSLQCALSKTKMENKADLNKQIQIEIDEKTKSVSNLVNTLAQAPNEDITKIIMNQIKDINNEINQLKSSLEGNSAKKSKLDSEIKNIELVIDALKNFNDNIDFIEDVNQKRLLIQAIADTIIWDGETYTAKVKIHGLNDYENEDIDKKKD</sequence>
<dbReference type="AlphaFoldDB" id="W1WCE0"/>
<organism evidence="3">
    <name type="scientific">human gut metagenome</name>
    <dbReference type="NCBI Taxonomy" id="408170"/>
    <lineage>
        <taxon>unclassified sequences</taxon>
        <taxon>metagenomes</taxon>
        <taxon>organismal metagenomes</taxon>
    </lineage>
</organism>
<proteinExistence type="predicted"/>
<accession>W1WCE0</accession>
<gene>
    <name evidence="3" type="ORF">Q604_UNBc4C00180G0001</name>
</gene>
<protein>
    <submittedName>
        <fullName evidence="3">Resolvase</fullName>
    </submittedName>
</protein>
<dbReference type="SUPFAM" id="SSF53041">
    <property type="entry name" value="Resolvase-like"/>
    <property type="match status" value="1"/>
</dbReference>
<dbReference type="SMART" id="SM00857">
    <property type="entry name" value="Resolvase"/>
    <property type="match status" value="1"/>
</dbReference>
<evidence type="ECO:0000313" key="3">
    <source>
        <dbReference type="EMBL" id="ETJ15862.1"/>
    </source>
</evidence>
<dbReference type="InterPro" id="IPR006119">
    <property type="entry name" value="Resolv_N"/>
</dbReference>
<dbReference type="GO" id="GO:0000150">
    <property type="term" value="F:DNA strand exchange activity"/>
    <property type="evidence" value="ECO:0007669"/>
    <property type="project" value="InterPro"/>
</dbReference>
<name>W1WCE0_9ZZZZ</name>
<dbReference type="PROSITE" id="PS51737">
    <property type="entry name" value="RECOMBINASE_DNA_BIND"/>
    <property type="match status" value="1"/>
</dbReference>
<comment type="caution">
    <text evidence="3">The sequence shown here is derived from an EMBL/GenBank/DDBJ whole genome shotgun (WGS) entry which is preliminary data.</text>
</comment>
<evidence type="ECO:0000259" key="1">
    <source>
        <dbReference type="PROSITE" id="PS51736"/>
    </source>
</evidence>
<dbReference type="Pfam" id="PF13408">
    <property type="entry name" value="Zn_ribbon_recom"/>
    <property type="match status" value="1"/>
</dbReference>
<feature type="domain" description="Resolvase/invertase-type recombinase catalytic" evidence="1">
    <location>
        <begin position="2"/>
        <end position="150"/>
    </location>
</feature>
<dbReference type="EMBL" id="AZMM01018961">
    <property type="protein sequence ID" value="ETJ15862.1"/>
    <property type="molecule type" value="Genomic_DNA"/>
</dbReference>
<dbReference type="GO" id="GO:0003677">
    <property type="term" value="F:DNA binding"/>
    <property type="evidence" value="ECO:0007669"/>
    <property type="project" value="InterPro"/>
</dbReference>
<dbReference type="PANTHER" id="PTHR30461">
    <property type="entry name" value="DNA-INVERTASE FROM LAMBDOID PROPHAGE"/>
    <property type="match status" value="1"/>
</dbReference>